<dbReference type="PROSITE" id="PS00018">
    <property type="entry name" value="EF_HAND_1"/>
    <property type="match status" value="1"/>
</dbReference>
<keyword evidence="3" id="KW-1185">Reference proteome</keyword>
<dbReference type="InterPro" id="IPR051412">
    <property type="entry name" value="Formin_Homology_Diaphanous_sf"/>
</dbReference>
<dbReference type="Pfam" id="PF02205">
    <property type="entry name" value="WH2"/>
    <property type="match status" value="3"/>
</dbReference>
<feature type="compositionally biased region" description="Basic and acidic residues" evidence="1">
    <location>
        <begin position="516"/>
        <end position="525"/>
    </location>
</feature>
<feature type="compositionally biased region" description="Pro residues" evidence="1">
    <location>
        <begin position="63"/>
        <end position="91"/>
    </location>
</feature>
<feature type="compositionally biased region" description="Low complexity" evidence="1">
    <location>
        <begin position="196"/>
        <end position="205"/>
    </location>
</feature>
<feature type="region of interest" description="Disordered" evidence="1">
    <location>
        <begin position="296"/>
        <end position="319"/>
    </location>
</feature>
<feature type="region of interest" description="Disordered" evidence="1">
    <location>
        <begin position="1"/>
        <end position="98"/>
    </location>
</feature>
<dbReference type="WBParaSite" id="PTRK_0000744900.1">
    <property type="protein sequence ID" value="PTRK_0000744900.1"/>
    <property type="gene ID" value="PTRK_0000744900"/>
</dbReference>
<feature type="compositionally biased region" description="Polar residues" evidence="1">
    <location>
        <begin position="528"/>
        <end position="546"/>
    </location>
</feature>
<feature type="domain" description="WH2" evidence="2">
    <location>
        <begin position="230"/>
        <end position="247"/>
    </location>
</feature>
<evidence type="ECO:0000313" key="3">
    <source>
        <dbReference type="Proteomes" id="UP000038045"/>
    </source>
</evidence>
<dbReference type="STRING" id="131310.A0A0N4ZHQ3"/>
<feature type="region of interest" description="Disordered" evidence="1">
    <location>
        <begin position="499"/>
        <end position="607"/>
    </location>
</feature>
<dbReference type="GO" id="GO:0030041">
    <property type="term" value="P:actin filament polymerization"/>
    <property type="evidence" value="ECO:0007669"/>
    <property type="project" value="TreeGrafter"/>
</dbReference>
<feature type="compositionally biased region" description="Basic and acidic residues" evidence="1">
    <location>
        <begin position="582"/>
        <end position="592"/>
    </location>
</feature>
<evidence type="ECO:0000256" key="1">
    <source>
        <dbReference type="SAM" id="MobiDB-lite"/>
    </source>
</evidence>
<dbReference type="Proteomes" id="UP000038045">
    <property type="component" value="Unplaced"/>
</dbReference>
<feature type="compositionally biased region" description="Polar residues" evidence="1">
    <location>
        <begin position="296"/>
        <end position="315"/>
    </location>
</feature>
<sequence>MFSGHPILAEIRQGARLRPTKTNDKSGPTIVAEGETLNKILDESKIPNKPPNCENSITTNISGPPPPPPPIPAAPPAPPAPSGIPLPPKVPKGPVNQKFQSLGGKVTVNQDEFIKSIQGGFKLKPTVTKDKSGLIYDEEQLEIIEAAKHGDSDGKRKVLIEFKKPEECASSSVPPPPPPPPSMNNNVPIPPPPPISTNSNNNTTTVKKPAKPITNPKLLALGGGNVAAVNKDEFLNSIKEGLKLKKVETVVKDKGLHMDNDELQHLSKIKDETKISNSNLSCYTTSSENLLNSSYATSTSSLHNGDNYSSSSSLQMDGGYEPVKKKEFKWKVRNVKEETPPAQIDAGWNEEEKKWNPEKMTDEIPKGSAKARIAMLAKLTSSNESLASNGSSSVAKFKPSPIKKDIFEKKDDDDTKKVEKKEFIKPVKKIDNKMFENNFNNNKSDEQKFSKKIDIKRTRLEDSFDFDGITLNEEEANEIMKEAIMLEERPIPKPLDKSLYEAKFGGSSNSLADTTNFDRKDRDITPKPLSQTLLASPFGQNTETELPSSAQPSPRASPGRFDRETLEAKFGGGNPVVLVTNKDSDKKKEEPKKNKKSVTKKEVTSSKLDILPSTNKITTKPQVAVNGKIKSSEELNTPLSIETKNSPLRTGTVSAMRNQFQKSITPSPQINNNTLSSPANIKSRSLSPLAVDTAPSSPSLSQYKTAPTSANTFKTVESTSESSTPVSLSPVSSSSSIGGRRLSDDGSKGISPKEPSTFGRYNPKNINNSNASRFEQLRKSFNVKNDDSPILPKGRVGSNSPMSGEHIWKQAIKDKDNNINNNNNNNSGVKSGLNKNRAVPIKVTNEYKRFR</sequence>
<proteinExistence type="predicted"/>
<reference evidence="4" key="1">
    <citation type="submission" date="2017-02" db="UniProtKB">
        <authorList>
            <consortium name="WormBaseParasite"/>
        </authorList>
    </citation>
    <scope>IDENTIFICATION</scope>
</reference>
<feature type="region of interest" description="Disordered" evidence="1">
    <location>
        <begin position="815"/>
        <end position="837"/>
    </location>
</feature>
<evidence type="ECO:0000313" key="4">
    <source>
        <dbReference type="WBParaSite" id="PTRK_0000744900.1"/>
    </source>
</evidence>
<protein>
    <submittedName>
        <fullName evidence="4">WH2 domain-containing protein</fullName>
    </submittedName>
</protein>
<name>A0A0N4ZHQ3_PARTI</name>
<dbReference type="SMART" id="SM00246">
    <property type="entry name" value="WH2"/>
    <property type="match status" value="3"/>
</dbReference>
<feature type="region of interest" description="Disordered" evidence="1">
    <location>
        <begin position="688"/>
        <end position="771"/>
    </location>
</feature>
<evidence type="ECO:0000259" key="2">
    <source>
        <dbReference type="PROSITE" id="PS51082"/>
    </source>
</evidence>
<organism evidence="3 4">
    <name type="scientific">Parastrongyloides trichosuri</name>
    <name type="common">Possum-specific nematode worm</name>
    <dbReference type="NCBI Taxonomy" id="131310"/>
    <lineage>
        <taxon>Eukaryota</taxon>
        <taxon>Metazoa</taxon>
        <taxon>Ecdysozoa</taxon>
        <taxon>Nematoda</taxon>
        <taxon>Chromadorea</taxon>
        <taxon>Rhabditida</taxon>
        <taxon>Tylenchina</taxon>
        <taxon>Panagrolaimomorpha</taxon>
        <taxon>Strongyloidoidea</taxon>
        <taxon>Strongyloididae</taxon>
        <taxon>Parastrongyloides</taxon>
    </lineage>
</organism>
<feature type="compositionally biased region" description="Basic and acidic residues" evidence="1">
    <location>
        <begin position="147"/>
        <end position="167"/>
    </location>
</feature>
<feature type="compositionally biased region" description="Pro residues" evidence="1">
    <location>
        <begin position="173"/>
        <end position="195"/>
    </location>
</feature>
<feature type="compositionally biased region" description="Low complexity" evidence="1">
    <location>
        <begin position="547"/>
        <end position="558"/>
    </location>
</feature>
<feature type="compositionally biased region" description="Basic and acidic residues" evidence="1">
    <location>
        <begin position="350"/>
        <end position="365"/>
    </location>
</feature>
<feature type="compositionally biased region" description="Low complexity" evidence="1">
    <location>
        <begin position="717"/>
        <end position="740"/>
    </location>
</feature>
<feature type="region of interest" description="Disordered" evidence="1">
    <location>
        <begin position="147"/>
        <end position="215"/>
    </location>
</feature>
<dbReference type="InterPro" id="IPR018247">
    <property type="entry name" value="EF_Hand_1_Ca_BS"/>
</dbReference>
<dbReference type="InterPro" id="IPR003124">
    <property type="entry name" value="WH2_dom"/>
</dbReference>
<feature type="domain" description="WH2" evidence="2">
    <location>
        <begin position="3"/>
        <end position="20"/>
    </location>
</feature>
<feature type="compositionally biased region" description="Polar residues" evidence="1">
    <location>
        <begin position="506"/>
        <end position="515"/>
    </location>
</feature>
<feature type="region of interest" description="Disordered" evidence="1">
    <location>
        <begin position="340"/>
        <end position="366"/>
    </location>
</feature>
<accession>A0A0N4ZHQ3</accession>
<dbReference type="PANTHER" id="PTHR45691:SF6">
    <property type="entry name" value="PROTEIN DIAPHANOUS"/>
    <property type="match status" value="1"/>
</dbReference>
<dbReference type="SUPFAM" id="SSF101447">
    <property type="entry name" value="Formin homology 2 domain (FH2 domain)"/>
    <property type="match status" value="1"/>
</dbReference>
<dbReference type="AlphaFoldDB" id="A0A0N4ZHQ3"/>
<dbReference type="PROSITE" id="PS51082">
    <property type="entry name" value="WH2"/>
    <property type="match status" value="2"/>
</dbReference>
<feature type="compositionally biased region" description="Polar residues" evidence="1">
    <location>
        <begin position="694"/>
        <end position="716"/>
    </location>
</feature>
<dbReference type="GO" id="GO:0005884">
    <property type="term" value="C:actin filament"/>
    <property type="evidence" value="ECO:0007669"/>
    <property type="project" value="TreeGrafter"/>
</dbReference>
<dbReference type="GO" id="GO:0003779">
    <property type="term" value="F:actin binding"/>
    <property type="evidence" value="ECO:0007669"/>
    <property type="project" value="InterPro"/>
</dbReference>
<dbReference type="PANTHER" id="PTHR45691">
    <property type="entry name" value="PROTEIN DIAPHANOUS"/>
    <property type="match status" value="1"/>
</dbReference>